<dbReference type="InterPro" id="IPR008523">
    <property type="entry name" value="DUF805"/>
</dbReference>
<sequence length="485" mass="51004">MMQLRSVDGKDLCLNLDRVRLNIGRDAGNELVLDDPSVSGFHASIFADNGTVEVVDVGSTNGTWLNGSPVRGRTSLNPWDKIRFGAVELEVTDPAGRKPTSVQPAIQASATSSSAPSGSLLATLQAVKPGPAPAHFEIYAATTVGRDPGNSLVLNHPTVSSRHAEIRPFDGSLELIDLGSTNGTWVNGRRCERQILKQGDRVRFDEIEFTVDMPRPAVGATMVNPAVKAAPAATAVNPAVPPQPAVSSPSNPAPQPAVPQPAVPQPAVPEPAVPEPVVSEPVVSEPVVSEPAALSCPTAVEPRTVSSAPALSRPEPTASDPAATMVDPAVKPPQPMATPELPPAASDLSFATDEKPVVNNRGLAWLLFSFQGRIGRLKYLGAALAAGVVVGLISVLVQIMLLGEVAAFNPYSYRYGEGQVVHLLVSLLLGGWPGVALAAKRFHDQNRSGHWMWLCLVPVINLVVGIMLLFVPGTKEANRFGEPPA</sequence>
<evidence type="ECO:0000259" key="3">
    <source>
        <dbReference type="PROSITE" id="PS50006"/>
    </source>
</evidence>
<dbReference type="Gene3D" id="2.60.200.20">
    <property type="match status" value="2"/>
</dbReference>
<organism evidence="4 5">
    <name type="scientific">Geothermobacter hydrogeniphilus</name>
    <dbReference type="NCBI Taxonomy" id="1969733"/>
    <lineage>
        <taxon>Bacteria</taxon>
        <taxon>Pseudomonadati</taxon>
        <taxon>Thermodesulfobacteriota</taxon>
        <taxon>Desulfuromonadia</taxon>
        <taxon>Desulfuromonadales</taxon>
        <taxon>Geothermobacteraceae</taxon>
        <taxon>Geothermobacter</taxon>
    </lineage>
</organism>
<reference evidence="4 5" key="1">
    <citation type="journal article" date="2018" name="Genome Announc.">
        <title>Genome Sequence of Geothermobacter sp. HR-1 Iron Reducer from the Loihi Seamount.</title>
        <authorList>
            <person name="Smith H."/>
            <person name="Abuyen K."/>
            <person name="Tremblay J."/>
            <person name="Savalia P."/>
            <person name="Perez-Rodriguez I."/>
            <person name="Emerson D."/>
            <person name="Tully B."/>
            <person name="Amend J."/>
        </authorList>
    </citation>
    <scope>NUCLEOTIDE SEQUENCE [LARGE SCALE GENOMIC DNA]</scope>
    <source>
        <strain evidence="4 5">HR-1</strain>
    </source>
</reference>
<dbReference type="InterPro" id="IPR008984">
    <property type="entry name" value="SMAD_FHA_dom_sf"/>
</dbReference>
<feature type="domain" description="FHA" evidence="3">
    <location>
        <begin position="21"/>
        <end position="70"/>
    </location>
</feature>
<feature type="region of interest" description="Disordered" evidence="1">
    <location>
        <begin position="291"/>
        <end position="347"/>
    </location>
</feature>
<feature type="region of interest" description="Disordered" evidence="1">
    <location>
        <begin position="95"/>
        <end position="114"/>
    </location>
</feature>
<keyword evidence="2" id="KW-0812">Transmembrane</keyword>
<protein>
    <recommendedName>
        <fullName evidence="3">FHA domain-containing protein</fullName>
    </recommendedName>
</protein>
<dbReference type="OrthoDB" id="9782676at2"/>
<feature type="transmembrane region" description="Helical" evidence="2">
    <location>
        <begin position="420"/>
        <end position="439"/>
    </location>
</feature>
<dbReference type="GO" id="GO:0016020">
    <property type="term" value="C:membrane"/>
    <property type="evidence" value="ECO:0007669"/>
    <property type="project" value="InterPro"/>
</dbReference>
<dbReference type="RefSeq" id="WP_103116833.1">
    <property type="nucleotide sequence ID" value="NZ_PPFX01000059.1"/>
</dbReference>
<feature type="compositionally biased region" description="Pro residues" evidence="1">
    <location>
        <begin position="330"/>
        <end position="342"/>
    </location>
</feature>
<feature type="region of interest" description="Disordered" evidence="1">
    <location>
        <begin position="237"/>
        <end position="274"/>
    </location>
</feature>
<gene>
    <name evidence="4" type="ORF">C2E25_16580</name>
</gene>
<dbReference type="AlphaFoldDB" id="A0A2K2H5Q9"/>
<dbReference type="Pfam" id="PF00498">
    <property type="entry name" value="FHA"/>
    <property type="match status" value="2"/>
</dbReference>
<dbReference type="Proteomes" id="UP000236340">
    <property type="component" value="Unassembled WGS sequence"/>
</dbReference>
<feature type="compositionally biased region" description="Pro residues" evidence="1">
    <location>
        <begin position="251"/>
        <end position="274"/>
    </location>
</feature>
<name>A0A2K2H5Q9_9BACT</name>
<dbReference type="CDD" id="cd00060">
    <property type="entry name" value="FHA"/>
    <property type="match status" value="2"/>
</dbReference>
<evidence type="ECO:0000256" key="2">
    <source>
        <dbReference type="SAM" id="Phobius"/>
    </source>
</evidence>
<comment type="caution">
    <text evidence="4">The sequence shown here is derived from an EMBL/GenBank/DDBJ whole genome shotgun (WGS) entry which is preliminary data.</text>
</comment>
<dbReference type="InterPro" id="IPR000253">
    <property type="entry name" value="FHA_dom"/>
</dbReference>
<evidence type="ECO:0000256" key="1">
    <source>
        <dbReference type="SAM" id="MobiDB-lite"/>
    </source>
</evidence>
<dbReference type="InterPro" id="IPR050923">
    <property type="entry name" value="Cell_Proc_Reg/RNA_Proc"/>
</dbReference>
<dbReference type="Pfam" id="PF05656">
    <property type="entry name" value="DUF805"/>
    <property type="match status" value="1"/>
</dbReference>
<evidence type="ECO:0000313" key="5">
    <source>
        <dbReference type="Proteomes" id="UP000236340"/>
    </source>
</evidence>
<dbReference type="PANTHER" id="PTHR23308">
    <property type="entry name" value="NUCLEAR INHIBITOR OF PROTEIN PHOSPHATASE-1"/>
    <property type="match status" value="1"/>
</dbReference>
<dbReference type="EMBL" id="PPFX01000059">
    <property type="protein sequence ID" value="PNU18638.1"/>
    <property type="molecule type" value="Genomic_DNA"/>
</dbReference>
<feature type="transmembrane region" description="Helical" evidence="2">
    <location>
        <begin position="451"/>
        <end position="471"/>
    </location>
</feature>
<keyword evidence="2" id="KW-0472">Membrane</keyword>
<proteinExistence type="predicted"/>
<keyword evidence="2" id="KW-1133">Transmembrane helix</keyword>
<evidence type="ECO:0000313" key="4">
    <source>
        <dbReference type="EMBL" id="PNU18638.1"/>
    </source>
</evidence>
<accession>A0A2K2H5Q9</accession>
<dbReference type="SMART" id="SM00240">
    <property type="entry name" value="FHA"/>
    <property type="match status" value="2"/>
</dbReference>
<dbReference type="SUPFAM" id="SSF49879">
    <property type="entry name" value="SMAD/FHA domain"/>
    <property type="match status" value="2"/>
</dbReference>
<dbReference type="PROSITE" id="PS50006">
    <property type="entry name" value="FHA_DOMAIN"/>
    <property type="match status" value="2"/>
</dbReference>
<feature type="transmembrane region" description="Helical" evidence="2">
    <location>
        <begin position="379"/>
        <end position="400"/>
    </location>
</feature>
<feature type="domain" description="FHA" evidence="3">
    <location>
        <begin position="142"/>
        <end position="191"/>
    </location>
</feature>